<dbReference type="InterPro" id="IPR041891">
    <property type="entry name" value="Alpha_CA_prokaryot-like"/>
</dbReference>
<dbReference type="InterPro" id="IPR023561">
    <property type="entry name" value="Carbonic_anhydrase_a-class"/>
</dbReference>
<feature type="signal peptide" evidence="10">
    <location>
        <begin position="1"/>
        <end position="23"/>
    </location>
</feature>
<comment type="caution">
    <text evidence="12">The sequence shown here is derived from an EMBL/GenBank/DDBJ whole genome shotgun (WGS) entry which is preliminary data.</text>
</comment>
<dbReference type="InterPro" id="IPR036398">
    <property type="entry name" value="CA_dom_sf"/>
</dbReference>
<dbReference type="PROSITE" id="PS51144">
    <property type="entry name" value="ALPHA_CA_2"/>
    <property type="match status" value="1"/>
</dbReference>
<dbReference type="SUPFAM" id="SSF51069">
    <property type="entry name" value="Carbonic anhydrase"/>
    <property type="match status" value="1"/>
</dbReference>
<evidence type="ECO:0000256" key="1">
    <source>
        <dbReference type="ARBA" id="ARBA00001947"/>
    </source>
</evidence>
<comment type="similarity">
    <text evidence="3 10">Belongs to the alpha-carbonic anhydrase family.</text>
</comment>
<evidence type="ECO:0000313" key="12">
    <source>
        <dbReference type="EMBL" id="MBD0384494.1"/>
    </source>
</evidence>
<feature type="domain" description="Alpha-carbonic anhydrase" evidence="11">
    <location>
        <begin position="50"/>
        <end position="276"/>
    </location>
</feature>
<keyword evidence="13" id="KW-1185">Reference proteome</keyword>
<evidence type="ECO:0000256" key="8">
    <source>
        <dbReference type="ARBA" id="ARBA00023239"/>
    </source>
</evidence>
<evidence type="ECO:0000256" key="3">
    <source>
        <dbReference type="ARBA" id="ARBA00010718"/>
    </source>
</evidence>
<organism evidence="12 13">
    <name type="scientific">Paenibacillus sedimenti</name>
    <dbReference type="NCBI Taxonomy" id="2770274"/>
    <lineage>
        <taxon>Bacteria</taxon>
        <taxon>Bacillati</taxon>
        <taxon>Bacillota</taxon>
        <taxon>Bacilli</taxon>
        <taxon>Bacillales</taxon>
        <taxon>Paenibacillaceae</taxon>
        <taxon>Paenibacillus</taxon>
    </lineage>
</organism>
<dbReference type="SMART" id="SM01057">
    <property type="entry name" value="Carb_anhydrase"/>
    <property type="match status" value="1"/>
</dbReference>
<dbReference type="AlphaFoldDB" id="A0A926KYK8"/>
<keyword evidence="6 10" id="KW-0479">Metal-binding</keyword>
<comment type="function">
    <text evidence="2 10">Reversible hydration of carbon dioxide.</text>
</comment>
<accession>A0A926KYK8</accession>
<evidence type="ECO:0000256" key="9">
    <source>
        <dbReference type="ARBA" id="ARBA00048348"/>
    </source>
</evidence>
<dbReference type="GO" id="GO:0004089">
    <property type="term" value="F:carbonate dehydratase activity"/>
    <property type="evidence" value="ECO:0007669"/>
    <property type="project" value="UniProtKB-UniRule"/>
</dbReference>
<dbReference type="InterPro" id="IPR001148">
    <property type="entry name" value="CA_dom"/>
</dbReference>
<evidence type="ECO:0000313" key="13">
    <source>
        <dbReference type="Proteomes" id="UP000650466"/>
    </source>
</evidence>
<dbReference type="Proteomes" id="UP000650466">
    <property type="component" value="Unassembled WGS sequence"/>
</dbReference>
<evidence type="ECO:0000259" key="11">
    <source>
        <dbReference type="PROSITE" id="PS51144"/>
    </source>
</evidence>
<dbReference type="PROSITE" id="PS00162">
    <property type="entry name" value="ALPHA_CA_1"/>
    <property type="match status" value="1"/>
</dbReference>
<evidence type="ECO:0000256" key="5">
    <source>
        <dbReference type="ARBA" id="ARBA00014628"/>
    </source>
</evidence>
<comment type="catalytic activity">
    <reaction evidence="9 10">
        <text>hydrogencarbonate + H(+) = CO2 + H2O</text>
        <dbReference type="Rhea" id="RHEA:10748"/>
        <dbReference type="ChEBI" id="CHEBI:15377"/>
        <dbReference type="ChEBI" id="CHEBI:15378"/>
        <dbReference type="ChEBI" id="CHEBI:16526"/>
        <dbReference type="ChEBI" id="CHEBI:17544"/>
        <dbReference type="EC" id="4.2.1.1"/>
    </reaction>
</comment>
<dbReference type="GO" id="GO:0008270">
    <property type="term" value="F:zinc ion binding"/>
    <property type="evidence" value="ECO:0007669"/>
    <property type="project" value="UniProtKB-UniRule"/>
</dbReference>
<evidence type="ECO:0000256" key="10">
    <source>
        <dbReference type="RuleBase" id="RU367011"/>
    </source>
</evidence>
<dbReference type="EC" id="4.2.1.1" evidence="4 10"/>
<dbReference type="RefSeq" id="WP_188178267.1">
    <property type="nucleotide sequence ID" value="NZ_JACVVD010000020.1"/>
</dbReference>
<protein>
    <recommendedName>
        <fullName evidence="5 10">Carbonic anhydrase</fullName>
        <ecNumber evidence="4 10">4.2.1.1</ecNumber>
    </recommendedName>
</protein>
<evidence type="ECO:0000256" key="4">
    <source>
        <dbReference type="ARBA" id="ARBA00012925"/>
    </source>
</evidence>
<proteinExistence type="inferred from homology"/>
<comment type="cofactor">
    <cofactor evidence="1 10">
        <name>Zn(2+)</name>
        <dbReference type="ChEBI" id="CHEBI:29105"/>
    </cofactor>
</comment>
<sequence length="276" mass="30060">MNRNTVIRGMMAVVLTLPLAACAAQNSAIPSASSSASSSASANVTATKPAHWSYSGDTGPAKWTTLDPQYAACANGTEQSPIDIELSQLKVDKELGKFETNYKPTAFTLMNNGHTIQANDASGSNTITLDGKVYTLVQLHFHKPSENQINDKTFDMEMHLVHKNSEGKLAVLGVLIKSGSENKQLAEMFSKLPKEETKEDLKLDQVIDLNALLPQDKKAFRYKGSLTTPPCSEGVDWTVLEEPIELSEKQIQAFGAIFSDNHRPVQPLNGRTVVTQ</sequence>
<keyword evidence="8 10" id="KW-0456">Lyase</keyword>
<dbReference type="PANTHER" id="PTHR18952:SF265">
    <property type="entry name" value="CARBONIC ANHYDRASE"/>
    <property type="match status" value="1"/>
</dbReference>
<dbReference type="PANTHER" id="PTHR18952">
    <property type="entry name" value="CARBONIC ANHYDRASE"/>
    <property type="match status" value="1"/>
</dbReference>
<dbReference type="CDD" id="cd03124">
    <property type="entry name" value="alpha_CA_prokaryotic_like"/>
    <property type="match status" value="1"/>
</dbReference>
<evidence type="ECO:0000256" key="7">
    <source>
        <dbReference type="ARBA" id="ARBA00022833"/>
    </source>
</evidence>
<evidence type="ECO:0000256" key="2">
    <source>
        <dbReference type="ARBA" id="ARBA00002904"/>
    </source>
</evidence>
<feature type="chain" id="PRO_5038159098" description="Carbonic anhydrase" evidence="10">
    <location>
        <begin position="24"/>
        <end position="276"/>
    </location>
</feature>
<dbReference type="Gene3D" id="3.10.200.10">
    <property type="entry name" value="Alpha carbonic anhydrase"/>
    <property type="match status" value="1"/>
</dbReference>
<dbReference type="Pfam" id="PF00194">
    <property type="entry name" value="Carb_anhydrase"/>
    <property type="match status" value="1"/>
</dbReference>
<evidence type="ECO:0000256" key="6">
    <source>
        <dbReference type="ARBA" id="ARBA00022723"/>
    </source>
</evidence>
<dbReference type="InterPro" id="IPR018338">
    <property type="entry name" value="Carbonic_anhydrase_a-class_CS"/>
</dbReference>
<dbReference type="EMBL" id="JACVVD010000020">
    <property type="protein sequence ID" value="MBD0384494.1"/>
    <property type="molecule type" value="Genomic_DNA"/>
</dbReference>
<keyword evidence="10" id="KW-0732">Signal</keyword>
<name>A0A926KYK8_9BACL</name>
<gene>
    <name evidence="12" type="ORF">ICC18_31110</name>
</gene>
<reference evidence="12" key="1">
    <citation type="submission" date="2020-09" db="EMBL/GenBank/DDBJ databases">
        <title>Draft Genome Sequence of Paenibacillus sp. WST5.</title>
        <authorList>
            <person name="Bao Z."/>
        </authorList>
    </citation>
    <scope>NUCLEOTIDE SEQUENCE</scope>
    <source>
        <strain evidence="12">WST5</strain>
    </source>
</reference>
<keyword evidence="7 10" id="KW-0862">Zinc</keyword>